<feature type="domain" description="Reverse transcriptase" evidence="2">
    <location>
        <begin position="1"/>
        <end position="226"/>
    </location>
</feature>
<accession>A0A3Q0JK08</accession>
<keyword evidence="1" id="KW-0472">Membrane</keyword>
<dbReference type="PRINTS" id="PR01345">
    <property type="entry name" value="CERVTRCPTASE"/>
</dbReference>
<dbReference type="PANTHER" id="PTHR33481">
    <property type="entry name" value="REVERSE TRANSCRIPTASE"/>
    <property type="match status" value="1"/>
</dbReference>
<organism evidence="4 5">
    <name type="scientific">Diaphorina citri</name>
    <name type="common">Asian citrus psyllid</name>
    <dbReference type="NCBI Taxonomy" id="121845"/>
    <lineage>
        <taxon>Eukaryota</taxon>
        <taxon>Metazoa</taxon>
        <taxon>Ecdysozoa</taxon>
        <taxon>Arthropoda</taxon>
        <taxon>Hexapoda</taxon>
        <taxon>Insecta</taxon>
        <taxon>Pterygota</taxon>
        <taxon>Neoptera</taxon>
        <taxon>Paraneoptera</taxon>
        <taxon>Hemiptera</taxon>
        <taxon>Sternorrhyncha</taxon>
        <taxon>Psylloidea</taxon>
        <taxon>Psyllidae</taxon>
        <taxon>Diaphorininae</taxon>
        <taxon>Diaphorina</taxon>
    </lineage>
</organism>
<keyword evidence="1" id="KW-0812">Transmembrane</keyword>
<proteinExistence type="predicted"/>
<keyword evidence="1" id="KW-1133">Transmembrane helix</keyword>
<dbReference type="PANTHER" id="PTHR33481:SF1">
    <property type="entry name" value="ENDONUCLEASE_EXONUCLEASE_PHOSPHATASE DOMAIN-CONTAINING PROTEIN-RELATED"/>
    <property type="match status" value="1"/>
</dbReference>
<dbReference type="Gene3D" id="3.30.420.10">
    <property type="entry name" value="Ribonuclease H-like superfamily/Ribonuclease H"/>
    <property type="match status" value="1"/>
</dbReference>
<evidence type="ECO:0000256" key="1">
    <source>
        <dbReference type="SAM" id="Phobius"/>
    </source>
</evidence>
<dbReference type="PaxDb" id="121845-A0A3Q0JK08"/>
<dbReference type="SUPFAM" id="SSF53098">
    <property type="entry name" value="Ribonuclease H-like"/>
    <property type="match status" value="1"/>
</dbReference>
<dbReference type="GO" id="GO:0004523">
    <property type="term" value="F:RNA-DNA hybrid ribonuclease activity"/>
    <property type="evidence" value="ECO:0007669"/>
    <property type="project" value="InterPro"/>
</dbReference>
<evidence type="ECO:0000313" key="4">
    <source>
        <dbReference type="Proteomes" id="UP000079169"/>
    </source>
</evidence>
<keyword evidence="4" id="KW-1185">Reference proteome</keyword>
<dbReference type="Pfam" id="PF00078">
    <property type="entry name" value="RVT_1"/>
    <property type="match status" value="1"/>
</dbReference>
<dbReference type="PROSITE" id="PS50878">
    <property type="entry name" value="RT_POL"/>
    <property type="match status" value="1"/>
</dbReference>
<reference evidence="5" key="1">
    <citation type="submission" date="2025-08" db="UniProtKB">
        <authorList>
            <consortium name="RefSeq"/>
        </authorList>
    </citation>
    <scope>IDENTIFICATION</scope>
</reference>
<feature type="transmembrane region" description="Helical" evidence="1">
    <location>
        <begin position="72"/>
        <end position="94"/>
    </location>
</feature>
<dbReference type="RefSeq" id="XP_026687160.1">
    <property type="nucleotide sequence ID" value="XM_026831359.1"/>
</dbReference>
<protein>
    <submittedName>
        <fullName evidence="5">Uncharacterized protein LOC103520111</fullName>
    </submittedName>
</protein>
<dbReference type="PROSITE" id="PS50879">
    <property type="entry name" value="RNASE_H_1"/>
    <property type="match status" value="1"/>
</dbReference>
<dbReference type="GeneID" id="103520111"/>
<dbReference type="CDD" id="cd01650">
    <property type="entry name" value="RT_nLTR_like"/>
    <property type="match status" value="1"/>
</dbReference>
<dbReference type="STRING" id="121845.A0A3Q0JK08"/>
<dbReference type="InterPro" id="IPR000477">
    <property type="entry name" value="RT_dom"/>
</dbReference>
<dbReference type="InterPro" id="IPR012337">
    <property type="entry name" value="RNaseH-like_sf"/>
</dbReference>
<gene>
    <name evidence="5" type="primary">LOC103520111</name>
</gene>
<dbReference type="KEGG" id="dci:103520111"/>
<sequence length="740" mass="83823">MEKMVNKRLFWLLERRNLLNPFQSGGRKRRSTLDNLAYLENEIALGFAQNESTLALLLDIQKAYDLTWRHKIISSLLALGVNGLVIRYLINFLMGRRIAVKCNNLISNFKGLENGLVQGSSLSTLLFAVFMNDIFHVINLPTRGLLFVDDLLLTIRGKILEQLGSRIQSTLNEIVKWANMNGVTFSIDKSSCILFSRSRNPTLPLIMLNGNQLKFDNTAKFLGLIWDRKMSWKQHVKYTKIKALTALNALKIVSNKKWGLSRTSLSKFFSSFVLPVLDYGSPIYGSAKDHVIAKLNTEHHIGIRIVTGALRTSPVPSLYVESGIPPLVIRRQKLLLNYVTKISACPSNPVYNILFPTSLRRRLGIYEFTRTPKPLFVRFRAIEAYVQELDRCDMMEYKDLTPPWSDDSEDLPEINTDLAKMKKIDTPDHVYKSNFTALINTNYPDYTLCFTDGSKTENRTSCAFSIDGRIQSCSLNQFNSIFSAEIIALLLSLKNLLGTTHSKIAIISDSLSALKSLSNCKNTNPLVSEVIDLWRNLTSNNIKLTFIWCPSHCGIEGNEEVDRAANRDGHTQAINICSPDDLKTMVKKLAYNNWQVLWNQTDPLNKLKQIKPIISTWKTSQQSRRYDEVVLSRLRIGHTRVTHSYLFERTTPPLCSCGENLLTVKHLLDCVHHAPVRSTLSSKPSLLDEPEGVKAVLELPKAHRPLPQKYYNALRGAPPRTEIVKVGILKTLKFSKVSIS</sequence>
<dbReference type="Proteomes" id="UP000079169">
    <property type="component" value="Unplaced"/>
</dbReference>
<dbReference type="InterPro" id="IPR036397">
    <property type="entry name" value="RNaseH_sf"/>
</dbReference>
<dbReference type="InterPro" id="IPR002156">
    <property type="entry name" value="RNaseH_domain"/>
</dbReference>
<dbReference type="CDD" id="cd09276">
    <property type="entry name" value="Rnase_HI_RT_non_LTR"/>
    <property type="match status" value="1"/>
</dbReference>
<evidence type="ECO:0000313" key="5">
    <source>
        <dbReference type="RefSeq" id="XP_026687160.1"/>
    </source>
</evidence>
<dbReference type="GO" id="GO:0003676">
    <property type="term" value="F:nucleic acid binding"/>
    <property type="evidence" value="ECO:0007669"/>
    <property type="project" value="InterPro"/>
</dbReference>
<name>A0A3Q0JK08_DIACI</name>
<feature type="domain" description="RNase H type-1" evidence="3">
    <location>
        <begin position="443"/>
        <end position="570"/>
    </location>
</feature>
<dbReference type="AlphaFoldDB" id="A0A3Q0JK08"/>
<evidence type="ECO:0000259" key="3">
    <source>
        <dbReference type="PROSITE" id="PS50879"/>
    </source>
</evidence>
<evidence type="ECO:0000259" key="2">
    <source>
        <dbReference type="PROSITE" id="PS50878"/>
    </source>
</evidence>